<dbReference type="AlphaFoldDB" id="A0A2V4N737"/>
<dbReference type="PANTHER" id="PTHR33514:SF15">
    <property type="entry name" value="COBALT TRANSPORT PROTEIN"/>
    <property type="match status" value="1"/>
</dbReference>
<evidence type="ECO:0000313" key="6">
    <source>
        <dbReference type="EMBL" id="PYC77293.1"/>
    </source>
</evidence>
<dbReference type="RefSeq" id="WP_110671115.1">
    <property type="nucleotide sequence ID" value="NZ_PYBW01000069.1"/>
</dbReference>
<feature type="transmembrane region" description="Helical" evidence="5">
    <location>
        <begin position="295"/>
        <end position="315"/>
    </location>
</feature>
<accession>A0A2V4N737</accession>
<evidence type="ECO:0000256" key="5">
    <source>
        <dbReference type="SAM" id="Phobius"/>
    </source>
</evidence>
<comment type="caution">
    <text evidence="6">The sequence shown here is derived from an EMBL/GenBank/DDBJ whole genome shotgun (WGS) entry which is preliminary data.</text>
</comment>
<organism evidence="6 7">
    <name type="scientific">Streptomyces tateyamensis</name>
    <dbReference type="NCBI Taxonomy" id="565073"/>
    <lineage>
        <taxon>Bacteria</taxon>
        <taxon>Bacillati</taxon>
        <taxon>Actinomycetota</taxon>
        <taxon>Actinomycetes</taxon>
        <taxon>Kitasatosporales</taxon>
        <taxon>Streptomycetaceae</taxon>
        <taxon>Streptomyces</taxon>
    </lineage>
</organism>
<dbReference type="Proteomes" id="UP000248039">
    <property type="component" value="Unassembled WGS sequence"/>
</dbReference>
<evidence type="ECO:0000256" key="1">
    <source>
        <dbReference type="ARBA" id="ARBA00004141"/>
    </source>
</evidence>
<name>A0A2V4N737_9ACTN</name>
<feature type="transmembrane region" description="Helical" evidence="5">
    <location>
        <begin position="257"/>
        <end position="275"/>
    </location>
</feature>
<keyword evidence="7" id="KW-1185">Reference proteome</keyword>
<keyword evidence="2 5" id="KW-0812">Transmembrane</keyword>
<keyword evidence="4 5" id="KW-0472">Membrane</keyword>
<evidence type="ECO:0000256" key="3">
    <source>
        <dbReference type="ARBA" id="ARBA00022989"/>
    </source>
</evidence>
<reference evidence="6 7" key="1">
    <citation type="submission" date="2018-03" db="EMBL/GenBank/DDBJ databases">
        <title>Bioinformatic expansion and discovery of thiopeptide antibiotics.</title>
        <authorList>
            <person name="Schwalen C.J."/>
            <person name="Hudson G.A."/>
            <person name="Mitchell D.A."/>
        </authorList>
    </citation>
    <scope>NUCLEOTIDE SEQUENCE [LARGE SCALE GENOMIC DNA]</scope>
    <source>
        <strain evidence="6 7">ATCC 21389</strain>
    </source>
</reference>
<gene>
    <name evidence="6" type="ORF">C7C46_19320</name>
</gene>
<dbReference type="OrthoDB" id="5187293at2"/>
<dbReference type="Pfam" id="PF02361">
    <property type="entry name" value="CbiQ"/>
    <property type="match status" value="1"/>
</dbReference>
<feature type="transmembrane region" description="Helical" evidence="5">
    <location>
        <begin position="233"/>
        <end position="251"/>
    </location>
</feature>
<dbReference type="GO" id="GO:0005886">
    <property type="term" value="C:plasma membrane"/>
    <property type="evidence" value="ECO:0007669"/>
    <property type="project" value="TreeGrafter"/>
</dbReference>
<dbReference type="EMBL" id="PYBW01000069">
    <property type="protein sequence ID" value="PYC77293.1"/>
    <property type="molecule type" value="Genomic_DNA"/>
</dbReference>
<feature type="transmembrane region" description="Helical" evidence="5">
    <location>
        <begin position="148"/>
        <end position="167"/>
    </location>
</feature>
<dbReference type="PANTHER" id="PTHR33514">
    <property type="entry name" value="PROTEIN ABCI12, CHLOROPLASTIC"/>
    <property type="match status" value="1"/>
</dbReference>
<feature type="transmembrane region" description="Helical" evidence="5">
    <location>
        <begin position="57"/>
        <end position="77"/>
    </location>
</feature>
<proteinExistence type="predicted"/>
<keyword evidence="3 5" id="KW-1133">Transmembrane helix</keyword>
<feature type="transmembrane region" description="Helical" evidence="5">
    <location>
        <begin position="29"/>
        <end position="45"/>
    </location>
</feature>
<protein>
    <submittedName>
        <fullName evidence="6">Cobalt ABC transporter permease</fullName>
    </submittedName>
</protein>
<dbReference type="InterPro" id="IPR003339">
    <property type="entry name" value="ABC/ECF_trnsptr_transmembrane"/>
</dbReference>
<comment type="subcellular location">
    <subcellularLocation>
        <location evidence="1">Membrane</location>
        <topology evidence="1">Multi-pass membrane protein</topology>
    </subcellularLocation>
</comment>
<feature type="transmembrane region" description="Helical" evidence="5">
    <location>
        <begin position="327"/>
        <end position="348"/>
    </location>
</feature>
<evidence type="ECO:0000313" key="7">
    <source>
        <dbReference type="Proteomes" id="UP000248039"/>
    </source>
</evidence>
<evidence type="ECO:0000256" key="4">
    <source>
        <dbReference type="ARBA" id="ARBA00023136"/>
    </source>
</evidence>
<evidence type="ECO:0000256" key="2">
    <source>
        <dbReference type="ARBA" id="ARBA00022692"/>
    </source>
</evidence>
<sequence length="361" mass="37413">MTPRTLHPAAWWLWALGLATAASRTTNPFLLALIATTAGFVVAARRSSAPWSRSYGAFLRLGLAVLALRLLFTLLLGSPVGGSHTLLTLPQLPLPHWFQGVRIGGPLSPEGLLFTFYDALRLATLLICLGAANALASPTRLLKLLPGALHEVAVAVVVAVSFAPNLVADVRRLRAARRLRGRPDRGLRSVLGVGLPVLESALERSLALAAAMETRGFGRTAPVSPRLALATRSLTMGGLLACCAGLFGLLGADRAGWAAPLLAAGAAAVAGALALGGRRTVRTRYRPDPWAAPEWLVAGSGLAAGAAVVLLSGRYPDAFTPGVVPLVLPALPLYAALAVLLALLPAVAAPPPPPLRKTARP</sequence>